<evidence type="ECO:0000313" key="2">
    <source>
        <dbReference type="Proteomes" id="UP000807504"/>
    </source>
</evidence>
<dbReference type="Proteomes" id="UP000807504">
    <property type="component" value="Unassembled WGS sequence"/>
</dbReference>
<protein>
    <submittedName>
        <fullName evidence="1">Uncharacterized protein</fullName>
    </submittedName>
</protein>
<feature type="non-terminal residue" evidence="1">
    <location>
        <position position="32"/>
    </location>
</feature>
<name>A0A8T0FDJ1_ARGBR</name>
<evidence type="ECO:0000313" key="1">
    <source>
        <dbReference type="EMBL" id="KAF8788445.1"/>
    </source>
</evidence>
<accession>A0A8T0FDJ1</accession>
<gene>
    <name evidence="1" type="ORF">HNY73_006489</name>
</gene>
<sequence length="32" mass="3742">MYFAEPGTLTQYVECCRNRAKHRQVSHGRCSL</sequence>
<reference evidence="1" key="1">
    <citation type="journal article" date="2020" name="bioRxiv">
        <title>Chromosome-level reference genome of the European wasp spider Argiope bruennichi: a resource for studies on range expansion and evolutionary adaptation.</title>
        <authorList>
            <person name="Sheffer M.M."/>
            <person name="Hoppe A."/>
            <person name="Krehenwinkel H."/>
            <person name="Uhl G."/>
            <person name="Kuss A.W."/>
            <person name="Jensen L."/>
            <person name="Jensen C."/>
            <person name="Gillespie R.G."/>
            <person name="Hoff K.J."/>
            <person name="Prost S."/>
        </authorList>
    </citation>
    <scope>NUCLEOTIDE SEQUENCE</scope>
</reference>
<dbReference type="AlphaFoldDB" id="A0A8T0FDJ1"/>
<organism evidence="1 2">
    <name type="scientific">Argiope bruennichi</name>
    <name type="common">Wasp spider</name>
    <name type="synonym">Aranea bruennichi</name>
    <dbReference type="NCBI Taxonomy" id="94029"/>
    <lineage>
        <taxon>Eukaryota</taxon>
        <taxon>Metazoa</taxon>
        <taxon>Ecdysozoa</taxon>
        <taxon>Arthropoda</taxon>
        <taxon>Chelicerata</taxon>
        <taxon>Arachnida</taxon>
        <taxon>Araneae</taxon>
        <taxon>Araneomorphae</taxon>
        <taxon>Entelegynae</taxon>
        <taxon>Araneoidea</taxon>
        <taxon>Araneidae</taxon>
        <taxon>Argiope</taxon>
    </lineage>
</organism>
<proteinExistence type="predicted"/>
<keyword evidence="2" id="KW-1185">Reference proteome</keyword>
<dbReference type="EMBL" id="JABXBU010000012">
    <property type="protein sequence ID" value="KAF8788445.1"/>
    <property type="molecule type" value="Genomic_DNA"/>
</dbReference>
<reference evidence="1" key="2">
    <citation type="submission" date="2020-06" db="EMBL/GenBank/DDBJ databases">
        <authorList>
            <person name="Sheffer M."/>
        </authorList>
    </citation>
    <scope>NUCLEOTIDE SEQUENCE</scope>
</reference>
<comment type="caution">
    <text evidence="1">The sequence shown here is derived from an EMBL/GenBank/DDBJ whole genome shotgun (WGS) entry which is preliminary data.</text>
</comment>